<dbReference type="Proteomes" id="UP000184077">
    <property type="component" value="Unassembled WGS sequence"/>
</dbReference>
<dbReference type="Proteomes" id="UP000236551">
    <property type="component" value="Chromosome"/>
</dbReference>
<reference evidence="3 5" key="2">
    <citation type="submission" date="2016-11" db="EMBL/GenBank/DDBJ databases">
        <title>Draft genome sequences of five Shigatoxin-producing Escherichia coli isolates harboring the new recently described Subtilase cytotoxin allelic variant subAB2-3.</title>
        <authorList>
            <person name="Tasara T."/>
            <person name="Fierz L."/>
            <person name="Klumpp J."/>
            <person name="Schmidt H."/>
            <person name="Stephan R."/>
        </authorList>
    </citation>
    <scope>NUCLEOTIDE SEQUENCE [LARGE SCALE GENOMIC DNA]</scope>
    <source>
        <strain evidence="3 5">453</strain>
    </source>
</reference>
<evidence type="ECO:0000313" key="2">
    <source>
        <dbReference type="EMBL" id="OJN40362.1"/>
    </source>
</evidence>
<evidence type="ECO:0000313" key="5">
    <source>
        <dbReference type="Proteomes" id="UP000186595"/>
    </source>
</evidence>
<dbReference type="EMBL" id="MPGR01000001">
    <property type="protein sequence ID" value="OKB71475.1"/>
    <property type="molecule type" value="Genomic_DNA"/>
</dbReference>
<dbReference type="EMBL" id="MOHC01000004">
    <property type="protein sequence ID" value="OJN40362.1"/>
    <property type="molecule type" value="Genomic_DNA"/>
</dbReference>
<organism evidence="2 4">
    <name type="scientific">Escherichia coli</name>
    <dbReference type="NCBI Taxonomy" id="562"/>
    <lineage>
        <taxon>Bacteria</taxon>
        <taxon>Pseudomonadati</taxon>
        <taxon>Pseudomonadota</taxon>
        <taxon>Gammaproteobacteria</taxon>
        <taxon>Enterobacterales</taxon>
        <taxon>Enterobacteriaceae</taxon>
        <taxon>Escherichia</taxon>
    </lineage>
</organism>
<evidence type="ECO:0000313" key="4">
    <source>
        <dbReference type="Proteomes" id="UP000184077"/>
    </source>
</evidence>
<evidence type="ECO:0000313" key="1">
    <source>
        <dbReference type="EMBL" id="ATZ31250.1"/>
    </source>
</evidence>
<accession>A0A0B1M1C1</accession>
<dbReference type="Proteomes" id="UP000186595">
    <property type="component" value="Unassembled WGS sequence"/>
</dbReference>
<evidence type="ECO:0000313" key="3">
    <source>
        <dbReference type="EMBL" id="OKB71475.1"/>
    </source>
</evidence>
<dbReference type="AlphaFoldDB" id="A0A0B1M1C1"/>
<evidence type="ECO:0000313" key="6">
    <source>
        <dbReference type="Proteomes" id="UP000236551"/>
    </source>
</evidence>
<reference evidence="2 4" key="1">
    <citation type="submission" date="2016-10" db="EMBL/GenBank/DDBJ databases">
        <title>Comprehensive resistome analysis reveals the prevalence of NDM and MCR-1 in Chinese poultry production.</title>
        <authorList>
            <person name="Wang Y."/>
            <person name="Zhang R."/>
            <person name="Li J."/>
            <person name="Wu Z."/>
            <person name="Wenjuan Y."/>
            <person name="Schwarz S."/>
            <person name="Tyrrell J."/>
            <person name="Zheng Y."/>
            <person name="Wang S."/>
            <person name="Shen Z."/>
            <person name="Liu Z."/>
            <person name="Lei L."/>
            <person name="Li M."/>
            <person name="Zhang Q."/>
            <person name="Wu C."/>
            <person name="Zhang Q."/>
            <person name="Wu Y."/>
            <person name="Walsh T."/>
            <person name="Shen J."/>
        </authorList>
    </citation>
    <scope>NUCLEOTIDE SEQUENCE [LARGE SCALE GENOMIC DNA]</scope>
    <source>
        <strain evidence="2 4">574</strain>
    </source>
</reference>
<name>A0A0B1M1C1_ECOLX</name>
<protein>
    <submittedName>
        <fullName evidence="2">Uncharacterized protein</fullName>
    </submittedName>
</protein>
<gene>
    <name evidence="2" type="ORF">BK300_03680</name>
    <name evidence="3" type="ORF">BMT50_01195</name>
    <name evidence="1" type="ORF">CV83915_00887</name>
</gene>
<sequence length="44" mass="5093">MNSAILDAVLLFKCCNFVFYICVKKLNLPNNNIFGRFNNKLIII</sequence>
<reference evidence="1 6" key="3">
    <citation type="submission" date="2017-11" db="EMBL/GenBank/DDBJ databases">
        <title>Escherichia coli CV839-15 Genome sequencing and assembly.</title>
        <authorList>
            <person name="Li Z."/>
            <person name="Song N."/>
            <person name="Li W."/>
            <person name="Philip H.R."/>
            <person name="Bu Z."/>
            <person name="Siguo L."/>
        </authorList>
    </citation>
    <scope>NUCLEOTIDE SEQUENCE [LARGE SCALE GENOMIC DNA]</scope>
    <source>
        <strain evidence="1 6">CV839-15</strain>
    </source>
</reference>
<proteinExistence type="predicted"/>
<dbReference type="EMBL" id="CP024978">
    <property type="protein sequence ID" value="ATZ31250.1"/>
    <property type="molecule type" value="Genomic_DNA"/>
</dbReference>